<sequence length="148" mass="16287">MHQREPRRPVRIAAATRYDRNRPFATISNVSSRGMELRSATPPAPGTYLEIRSPAASFAARTVWSRGEAFGVRLQERIDVAALVEGRPQQRNDTASIPDEAAAARQNARREEMDERLGRAIVIFAALSVLALSSLLAWNALGRPALLP</sequence>
<organism evidence="4 5">
    <name type="scientific">Sphingomonas canadensis</name>
    <dbReference type="NCBI Taxonomy" id="1219257"/>
    <lineage>
        <taxon>Bacteria</taxon>
        <taxon>Pseudomonadati</taxon>
        <taxon>Pseudomonadota</taxon>
        <taxon>Alphaproteobacteria</taxon>
        <taxon>Sphingomonadales</taxon>
        <taxon>Sphingomonadaceae</taxon>
        <taxon>Sphingomonas</taxon>
    </lineage>
</organism>
<dbReference type="EMBL" id="JBHTJG010000012">
    <property type="protein sequence ID" value="MFD0948400.1"/>
    <property type="molecule type" value="Genomic_DNA"/>
</dbReference>
<evidence type="ECO:0000256" key="1">
    <source>
        <dbReference type="SAM" id="MobiDB-lite"/>
    </source>
</evidence>
<name>A0ABW3HCH0_9SPHN</name>
<evidence type="ECO:0000256" key="2">
    <source>
        <dbReference type="SAM" id="Phobius"/>
    </source>
</evidence>
<keyword evidence="2" id="KW-1133">Transmembrane helix</keyword>
<comment type="caution">
    <text evidence="4">The sequence shown here is derived from an EMBL/GenBank/DDBJ whole genome shotgun (WGS) entry which is preliminary data.</text>
</comment>
<protein>
    <submittedName>
        <fullName evidence="4">PilZ domain-containing protein</fullName>
    </submittedName>
</protein>
<dbReference type="PROSITE" id="PS51340">
    <property type="entry name" value="MOSC"/>
    <property type="match status" value="1"/>
</dbReference>
<feature type="region of interest" description="Disordered" evidence="1">
    <location>
        <begin position="87"/>
        <end position="108"/>
    </location>
</feature>
<feature type="domain" description="MOSC" evidence="3">
    <location>
        <begin position="72"/>
        <end position="148"/>
    </location>
</feature>
<gene>
    <name evidence="4" type="ORF">ACFQ1E_18830</name>
</gene>
<dbReference type="RefSeq" id="WP_264946272.1">
    <property type="nucleotide sequence ID" value="NZ_JAPDRA010000012.1"/>
</dbReference>
<keyword evidence="2" id="KW-0472">Membrane</keyword>
<keyword evidence="2" id="KW-0812">Transmembrane</keyword>
<dbReference type="Proteomes" id="UP001596977">
    <property type="component" value="Unassembled WGS sequence"/>
</dbReference>
<accession>A0ABW3HCH0</accession>
<dbReference type="Pfam" id="PF07238">
    <property type="entry name" value="PilZ"/>
    <property type="match status" value="1"/>
</dbReference>
<evidence type="ECO:0000313" key="5">
    <source>
        <dbReference type="Proteomes" id="UP001596977"/>
    </source>
</evidence>
<keyword evidence="5" id="KW-1185">Reference proteome</keyword>
<feature type="transmembrane region" description="Helical" evidence="2">
    <location>
        <begin position="117"/>
        <end position="138"/>
    </location>
</feature>
<proteinExistence type="predicted"/>
<evidence type="ECO:0000313" key="4">
    <source>
        <dbReference type="EMBL" id="MFD0948400.1"/>
    </source>
</evidence>
<dbReference type="InterPro" id="IPR009875">
    <property type="entry name" value="PilZ_domain"/>
</dbReference>
<dbReference type="InterPro" id="IPR005302">
    <property type="entry name" value="MoCF_Sase_C"/>
</dbReference>
<reference evidence="5" key="1">
    <citation type="journal article" date="2019" name="Int. J. Syst. Evol. Microbiol.">
        <title>The Global Catalogue of Microorganisms (GCM) 10K type strain sequencing project: providing services to taxonomists for standard genome sequencing and annotation.</title>
        <authorList>
            <consortium name="The Broad Institute Genomics Platform"/>
            <consortium name="The Broad Institute Genome Sequencing Center for Infectious Disease"/>
            <person name="Wu L."/>
            <person name="Ma J."/>
        </authorList>
    </citation>
    <scope>NUCLEOTIDE SEQUENCE [LARGE SCALE GENOMIC DNA]</scope>
    <source>
        <strain evidence="5">CCUG 62982</strain>
    </source>
</reference>
<evidence type="ECO:0000259" key="3">
    <source>
        <dbReference type="PROSITE" id="PS51340"/>
    </source>
</evidence>